<sequence>MSEKSIWSESVSGKMRSSLGENIRTNTVIIGGGMAGILTAYFLVQAGVPCVVVEADRIGSGQTKNTTAKVTSQHGLIYEKLLQSEGLEKAKQYARANQEAIERYRNLAGILKNDVEWRDCSSYLYTRQDTKKLQREFEAAQKLGIQAELTEKTSLPFEVKQALEFKRQGQIHPLKFLYSIAENITVYEKTKVKCVEEHVVKTDSGEIYAKHIVFACHYPFQNRPGYYFLRMHQERSYVLAIKSGGILEGVYYGIDEDGVSLRQWGEYLLLGGGSHRTGKKICGNPYEYLTHVADEYWPGCPEAARWSAQDCMTLDKIPYIGQYSRSRPYWYVATGFQKWGMTGSMVSAMILSDLICKRKSKYAEVFSPLRFHMQTSVGPFFNESGHAAAGLMKQAAGAPEEKLEALRPGQGGTIEQGGRKYGAYKDESGKVYKISVRCPHLGCQLQWNEVEKSWDCPCHGSRFDYRGRRLNEPAQEDIGCHILDIRTGSD</sequence>
<keyword evidence="3" id="KW-0408">Iron</keyword>
<evidence type="ECO:0000256" key="4">
    <source>
        <dbReference type="ARBA" id="ARBA00023014"/>
    </source>
</evidence>
<evidence type="ECO:0000256" key="2">
    <source>
        <dbReference type="ARBA" id="ARBA00022723"/>
    </source>
</evidence>
<comment type="caution">
    <text evidence="6">The sequence shown here is derived from an EMBL/GenBank/DDBJ whole genome shotgun (WGS) entry which is preliminary data.</text>
</comment>
<protein>
    <submittedName>
        <fullName evidence="6">Glycine/D-amino acid oxidase-like deaminating enzyme</fullName>
    </submittedName>
</protein>
<dbReference type="OrthoDB" id="9767869at2"/>
<dbReference type="GO" id="GO:0051537">
    <property type="term" value="F:2 iron, 2 sulfur cluster binding"/>
    <property type="evidence" value="ECO:0007669"/>
    <property type="project" value="UniProtKB-KW"/>
</dbReference>
<keyword evidence="2" id="KW-0479">Metal-binding</keyword>
<dbReference type="Gene3D" id="3.30.9.10">
    <property type="entry name" value="D-Amino Acid Oxidase, subunit A, domain 2"/>
    <property type="match status" value="1"/>
</dbReference>
<dbReference type="SUPFAM" id="SSF51905">
    <property type="entry name" value="FAD/NAD(P)-binding domain"/>
    <property type="match status" value="1"/>
</dbReference>
<evidence type="ECO:0000313" key="6">
    <source>
        <dbReference type="EMBL" id="TCS74364.1"/>
    </source>
</evidence>
<keyword evidence="1" id="KW-0001">2Fe-2S</keyword>
<evidence type="ECO:0000256" key="3">
    <source>
        <dbReference type="ARBA" id="ARBA00023004"/>
    </source>
</evidence>
<dbReference type="InterPro" id="IPR006076">
    <property type="entry name" value="FAD-dep_OxRdtase"/>
</dbReference>
<dbReference type="InterPro" id="IPR036922">
    <property type="entry name" value="Rieske_2Fe-2S_sf"/>
</dbReference>
<dbReference type="RefSeq" id="WP_132383906.1">
    <property type="nucleotide sequence ID" value="NZ_DAIPCY010000055.1"/>
</dbReference>
<keyword evidence="7" id="KW-1185">Reference proteome</keyword>
<evidence type="ECO:0000313" key="7">
    <source>
        <dbReference type="Proteomes" id="UP000295726"/>
    </source>
</evidence>
<dbReference type="Pfam" id="PF00355">
    <property type="entry name" value="Rieske"/>
    <property type="match status" value="1"/>
</dbReference>
<dbReference type="Proteomes" id="UP000295726">
    <property type="component" value="Unassembled WGS sequence"/>
</dbReference>
<feature type="domain" description="Rieske" evidence="5">
    <location>
        <begin position="398"/>
        <end position="490"/>
    </location>
</feature>
<dbReference type="SUPFAM" id="SSF50022">
    <property type="entry name" value="ISP domain"/>
    <property type="match status" value="1"/>
</dbReference>
<accession>A0A4R3JZD9</accession>
<dbReference type="PANTHER" id="PTHR13847">
    <property type="entry name" value="SARCOSINE DEHYDROGENASE-RELATED"/>
    <property type="match status" value="1"/>
</dbReference>
<dbReference type="Gene3D" id="3.50.50.60">
    <property type="entry name" value="FAD/NAD(P)-binding domain"/>
    <property type="match status" value="1"/>
</dbReference>
<name>A0A4R3JZD9_9FIRM</name>
<evidence type="ECO:0000259" key="5">
    <source>
        <dbReference type="PROSITE" id="PS51296"/>
    </source>
</evidence>
<proteinExistence type="predicted"/>
<dbReference type="GO" id="GO:0016705">
    <property type="term" value="F:oxidoreductase activity, acting on paired donors, with incorporation or reduction of molecular oxygen"/>
    <property type="evidence" value="ECO:0007669"/>
    <property type="project" value="UniProtKB-ARBA"/>
</dbReference>
<dbReference type="InterPro" id="IPR036188">
    <property type="entry name" value="FAD/NAD-bd_sf"/>
</dbReference>
<dbReference type="PROSITE" id="PS51296">
    <property type="entry name" value="RIESKE"/>
    <property type="match status" value="1"/>
</dbReference>
<dbReference type="GO" id="GO:0005737">
    <property type="term" value="C:cytoplasm"/>
    <property type="evidence" value="ECO:0007669"/>
    <property type="project" value="TreeGrafter"/>
</dbReference>
<dbReference type="GO" id="GO:0004497">
    <property type="term" value="F:monooxygenase activity"/>
    <property type="evidence" value="ECO:0007669"/>
    <property type="project" value="UniProtKB-ARBA"/>
</dbReference>
<dbReference type="GO" id="GO:0046872">
    <property type="term" value="F:metal ion binding"/>
    <property type="evidence" value="ECO:0007669"/>
    <property type="project" value="UniProtKB-KW"/>
</dbReference>
<dbReference type="InterPro" id="IPR017941">
    <property type="entry name" value="Rieske_2Fe-2S"/>
</dbReference>
<dbReference type="Gene3D" id="2.102.10.10">
    <property type="entry name" value="Rieske [2Fe-2S] iron-sulphur domain"/>
    <property type="match status" value="1"/>
</dbReference>
<reference evidence="6 7" key="1">
    <citation type="submission" date="2019-03" db="EMBL/GenBank/DDBJ databases">
        <title>Genomic Encyclopedia of Type Strains, Phase IV (KMG-IV): sequencing the most valuable type-strain genomes for metagenomic binning, comparative biology and taxonomic classification.</title>
        <authorList>
            <person name="Goeker M."/>
        </authorList>
    </citation>
    <scope>NUCLEOTIDE SEQUENCE [LARGE SCALE GENOMIC DNA]</scope>
    <source>
        <strain evidence="6 7">DSM 29489</strain>
    </source>
</reference>
<gene>
    <name evidence="6" type="ORF">EDD59_1407</name>
</gene>
<dbReference type="Pfam" id="PF01266">
    <property type="entry name" value="DAO"/>
    <property type="match status" value="1"/>
</dbReference>
<evidence type="ECO:0000256" key="1">
    <source>
        <dbReference type="ARBA" id="ARBA00022714"/>
    </source>
</evidence>
<keyword evidence="4" id="KW-0411">Iron-sulfur</keyword>
<organism evidence="6 7">
    <name type="scientific">Muricomes intestini</name>
    <dbReference type="NCBI Taxonomy" id="1796634"/>
    <lineage>
        <taxon>Bacteria</taxon>
        <taxon>Bacillati</taxon>
        <taxon>Bacillota</taxon>
        <taxon>Clostridia</taxon>
        <taxon>Lachnospirales</taxon>
        <taxon>Lachnospiraceae</taxon>
        <taxon>Muricomes</taxon>
    </lineage>
</organism>
<dbReference type="EMBL" id="SLZZ01000040">
    <property type="protein sequence ID" value="TCS74364.1"/>
    <property type="molecule type" value="Genomic_DNA"/>
</dbReference>
<dbReference type="AlphaFoldDB" id="A0A4R3JZD9"/>
<dbReference type="PANTHER" id="PTHR13847:SF274">
    <property type="entry name" value="RIESKE 2FE-2S IRON-SULFUR PROTEIN YHFW-RELATED"/>
    <property type="match status" value="1"/>
</dbReference>